<comment type="caution">
    <text evidence="1">The sequence shown here is derived from an EMBL/GenBank/DDBJ whole genome shotgun (WGS) entry which is preliminary data.</text>
</comment>
<dbReference type="EMBL" id="JAVDWV010000015">
    <property type="protein sequence ID" value="MDR7156290.1"/>
    <property type="molecule type" value="Genomic_DNA"/>
</dbReference>
<dbReference type="Gene3D" id="1.10.30.50">
    <property type="match status" value="1"/>
</dbReference>
<evidence type="ECO:0008006" key="3">
    <source>
        <dbReference type="Google" id="ProtNLM"/>
    </source>
</evidence>
<evidence type="ECO:0000313" key="2">
    <source>
        <dbReference type="Proteomes" id="UP001267638"/>
    </source>
</evidence>
<accession>A0ABU1X3Z7</accession>
<name>A0ABU1X3Z7_SPHXE</name>
<evidence type="ECO:0000313" key="1">
    <source>
        <dbReference type="EMBL" id="MDR7156290.1"/>
    </source>
</evidence>
<sequence>MEQHREASQKRRLYTQFEEPNKLNINEIYERFSCRCFKCGIDLSDDLSGDAPQKVGNLDHTLPVYYLWPLTTNNATLLCRDHNGEKAEKWPVAFYTDQELRRLSALTGIDYRLMIGDPAFNPDALNWLKNPSFIETLFEKFARYPNELLRLRNRILERTGFDFLDTTARISPDWRKAADALR</sequence>
<organism evidence="1 2">
    <name type="scientific">Sphingobium xenophagum</name>
    <dbReference type="NCBI Taxonomy" id="121428"/>
    <lineage>
        <taxon>Bacteria</taxon>
        <taxon>Pseudomonadati</taxon>
        <taxon>Pseudomonadota</taxon>
        <taxon>Alphaproteobacteria</taxon>
        <taxon>Sphingomonadales</taxon>
        <taxon>Sphingomonadaceae</taxon>
        <taxon>Sphingobium</taxon>
    </lineage>
</organism>
<dbReference type="RefSeq" id="WP_310226424.1">
    <property type="nucleotide sequence ID" value="NZ_JAVDWV010000015.1"/>
</dbReference>
<dbReference type="Proteomes" id="UP001267638">
    <property type="component" value="Unassembled WGS sequence"/>
</dbReference>
<protein>
    <recommendedName>
        <fullName evidence="3">TIGR02646 family protein</fullName>
    </recommendedName>
</protein>
<gene>
    <name evidence="1" type="ORF">J2W40_003131</name>
</gene>
<keyword evidence="2" id="KW-1185">Reference proteome</keyword>
<proteinExistence type="predicted"/>
<reference evidence="1 2" key="1">
    <citation type="submission" date="2023-07" db="EMBL/GenBank/DDBJ databases">
        <title>Sorghum-associated microbial communities from plants grown in Nebraska, USA.</title>
        <authorList>
            <person name="Schachtman D."/>
        </authorList>
    </citation>
    <scope>NUCLEOTIDE SEQUENCE [LARGE SCALE GENOMIC DNA]</scope>
    <source>
        <strain evidence="1 2">4256</strain>
    </source>
</reference>